<protein>
    <submittedName>
        <fullName evidence="1">Uncharacterized protein</fullName>
    </submittedName>
</protein>
<organism evidence="1 2">
    <name type="scientific">Thelohanellus kitauei</name>
    <name type="common">Myxosporean</name>
    <dbReference type="NCBI Taxonomy" id="669202"/>
    <lineage>
        <taxon>Eukaryota</taxon>
        <taxon>Metazoa</taxon>
        <taxon>Cnidaria</taxon>
        <taxon>Myxozoa</taxon>
        <taxon>Myxosporea</taxon>
        <taxon>Bivalvulida</taxon>
        <taxon>Platysporina</taxon>
        <taxon>Myxobolidae</taxon>
        <taxon>Thelohanellus</taxon>
    </lineage>
</organism>
<accession>A0A0C2IE38</accession>
<evidence type="ECO:0000313" key="2">
    <source>
        <dbReference type="Proteomes" id="UP000031668"/>
    </source>
</evidence>
<proteinExistence type="predicted"/>
<comment type="caution">
    <text evidence="1">The sequence shown here is derived from an EMBL/GenBank/DDBJ whole genome shotgun (WGS) entry which is preliminary data.</text>
</comment>
<name>A0A0C2IE38_THEKT</name>
<dbReference type="EMBL" id="JWZT01004658">
    <property type="protein sequence ID" value="KII63558.1"/>
    <property type="molecule type" value="Genomic_DNA"/>
</dbReference>
<gene>
    <name evidence="1" type="ORF">RF11_16366</name>
</gene>
<sequence>MPRNYVNKISKIFILFVIFFKICYSVRFHQLFHDVTNPLYSPKVTKIKFNDIKNYELKYEFWKSDHNYVIFNFNPKHEMPSAINQKLLVSKDGGRSFNRWRPMVNGIPLYVDQFVAINYALFGISYLNQTFFYADKTLNIFSIQRYETGVFVNPSRIDPAFIYKLVNKGYQVCHILLYIKPHEFSTKPESIKSEFRELSYKKPQTTDIRPNFMYF</sequence>
<evidence type="ECO:0000313" key="1">
    <source>
        <dbReference type="EMBL" id="KII63558.1"/>
    </source>
</evidence>
<reference evidence="1 2" key="1">
    <citation type="journal article" date="2014" name="Genome Biol. Evol.">
        <title>The genome of the myxosporean Thelohanellus kitauei shows adaptations to nutrient acquisition within its fish host.</title>
        <authorList>
            <person name="Yang Y."/>
            <person name="Xiong J."/>
            <person name="Zhou Z."/>
            <person name="Huo F."/>
            <person name="Miao W."/>
            <person name="Ran C."/>
            <person name="Liu Y."/>
            <person name="Zhang J."/>
            <person name="Feng J."/>
            <person name="Wang M."/>
            <person name="Wang M."/>
            <person name="Wang L."/>
            <person name="Yao B."/>
        </authorList>
    </citation>
    <scope>NUCLEOTIDE SEQUENCE [LARGE SCALE GENOMIC DNA]</scope>
    <source>
        <strain evidence="1">Wuqing</strain>
    </source>
</reference>
<dbReference type="Proteomes" id="UP000031668">
    <property type="component" value="Unassembled WGS sequence"/>
</dbReference>
<keyword evidence="2" id="KW-1185">Reference proteome</keyword>
<dbReference type="AlphaFoldDB" id="A0A0C2IE38"/>